<keyword evidence="2" id="KW-1185">Reference proteome</keyword>
<dbReference type="Proteomes" id="UP000466442">
    <property type="component" value="Unassembled WGS sequence"/>
</dbReference>
<dbReference type="EMBL" id="WIXP02000015">
    <property type="protein sequence ID" value="KAF6198855.1"/>
    <property type="molecule type" value="Genomic_DNA"/>
</dbReference>
<evidence type="ECO:0000313" key="2">
    <source>
        <dbReference type="Proteomes" id="UP000466442"/>
    </source>
</evidence>
<accession>A0A8S9WTY3</accession>
<reference evidence="1" key="1">
    <citation type="journal article" date="2021" name="Mol. Ecol. Resour.">
        <title>Apolygus lucorum genome provides insights into omnivorousness and mesophyll feeding.</title>
        <authorList>
            <person name="Liu Y."/>
            <person name="Liu H."/>
            <person name="Wang H."/>
            <person name="Huang T."/>
            <person name="Liu B."/>
            <person name="Yang B."/>
            <person name="Yin L."/>
            <person name="Li B."/>
            <person name="Zhang Y."/>
            <person name="Zhang S."/>
            <person name="Jiang F."/>
            <person name="Zhang X."/>
            <person name="Ren Y."/>
            <person name="Wang B."/>
            <person name="Wang S."/>
            <person name="Lu Y."/>
            <person name="Wu K."/>
            <person name="Fan W."/>
            <person name="Wang G."/>
        </authorList>
    </citation>
    <scope>NUCLEOTIDE SEQUENCE</scope>
    <source>
        <strain evidence="1">12Hb</strain>
    </source>
</reference>
<evidence type="ECO:0000313" key="1">
    <source>
        <dbReference type="EMBL" id="KAF6198855.1"/>
    </source>
</evidence>
<protein>
    <submittedName>
        <fullName evidence="1">Uncharacterized protein</fullName>
    </submittedName>
</protein>
<proteinExistence type="predicted"/>
<name>A0A8S9WTY3_APOLU</name>
<comment type="caution">
    <text evidence="1">The sequence shown here is derived from an EMBL/GenBank/DDBJ whole genome shotgun (WGS) entry which is preliminary data.</text>
</comment>
<organism evidence="1 2">
    <name type="scientific">Apolygus lucorum</name>
    <name type="common">Small green plant bug</name>
    <name type="synonym">Lygocoris lucorum</name>
    <dbReference type="NCBI Taxonomy" id="248454"/>
    <lineage>
        <taxon>Eukaryota</taxon>
        <taxon>Metazoa</taxon>
        <taxon>Ecdysozoa</taxon>
        <taxon>Arthropoda</taxon>
        <taxon>Hexapoda</taxon>
        <taxon>Insecta</taxon>
        <taxon>Pterygota</taxon>
        <taxon>Neoptera</taxon>
        <taxon>Paraneoptera</taxon>
        <taxon>Hemiptera</taxon>
        <taxon>Heteroptera</taxon>
        <taxon>Panheteroptera</taxon>
        <taxon>Cimicomorpha</taxon>
        <taxon>Miridae</taxon>
        <taxon>Mirini</taxon>
        <taxon>Apolygus</taxon>
    </lineage>
</organism>
<gene>
    <name evidence="1" type="ORF">GE061_006878</name>
</gene>
<dbReference type="AlphaFoldDB" id="A0A8S9WTY3"/>
<sequence>MLESQERSVEFVFAPETAIKDDCVNNVLPEWRGGSGGTFLRVFVLICTCLRNFNHKIRGGGGTGLGFV</sequence>